<evidence type="ECO:0000313" key="1">
    <source>
        <dbReference type="EMBL" id="EEH10566.1"/>
    </source>
</evidence>
<dbReference type="RefSeq" id="XP_045291046.1">
    <property type="nucleotide sequence ID" value="XM_045427071.1"/>
</dbReference>
<name>C0NA75_AJECG</name>
<dbReference type="InParanoid" id="C0NA75"/>
<protein>
    <submittedName>
        <fullName evidence="1">Uncharacterized protein</fullName>
    </submittedName>
</protein>
<dbReference type="Proteomes" id="UP000001631">
    <property type="component" value="Unassembled WGS sequence"/>
</dbReference>
<accession>C0NA75</accession>
<proteinExistence type="predicted"/>
<dbReference type="GeneID" id="69033038"/>
<dbReference type="HOGENOM" id="CLU_1948215_0_0_1"/>
<organism evidence="1 2">
    <name type="scientific">Ajellomyces capsulatus (strain G186AR / H82 / ATCC MYA-2454 / RMSCC 2432)</name>
    <name type="common">Darling's disease fungus</name>
    <name type="synonym">Histoplasma capsulatum</name>
    <dbReference type="NCBI Taxonomy" id="447093"/>
    <lineage>
        <taxon>Eukaryota</taxon>
        <taxon>Fungi</taxon>
        <taxon>Dikarya</taxon>
        <taxon>Ascomycota</taxon>
        <taxon>Pezizomycotina</taxon>
        <taxon>Eurotiomycetes</taxon>
        <taxon>Eurotiomycetidae</taxon>
        <taxon>Onygenales</taxon>
        <taxon>Ajellomycetaceae</taxon>
        <taxon>Histoplasma</taxon>
    </lineage>
</organism>
<dbReference type="AlphaFoldDB" id="C0NA75"/>
<reference evidence="1" key="1">
    <citation type="submission" date="2009-02" db="EMBL/GenBank/DDBJ databases">
        <title>The Genome Sequence of Ajellomyces capsulatus strain G186AR.</title>
        <authorList>
            <consortium name="The Broad Institute Genome Sequencing Platform"/>
            <person name="Champion M."/>
            <person name="Cuomo C."/>
            <person name="Ma L.-J."/>
            <person name="Henn M.R."/>
            <person name="Sil A."/>
            <person name="Goldman B."/>
            <person name="Young S.K."/>
            <person name="Kodira C.D."/>
            <person name="Zeng Q."/>
            <person name="Koehrsen M."/>
            <person name="Alvarado L."/>
            <person name="Berlin A."/>
            <person name="Borenstein D."/>
            <person name="Chen Z."/>
            <person name="Engels R."/>
            <person name="Freedman E."/>
            <person name="Gellesch M."/>
            <person name="Goldberg J."/>
            <person name="Griggs A."/>
            <person name="Gujja S."/>
            <person name="Heiman D."/>
            <person name="Hepburn T."/>
            <person name="Howarth C."/>
            <person name="Jen D."/>
            <person name="Larson L."/>
            <person name="Lewis B."/>
            <person name="Mehta T."/>
            <person name="Park D."/>
            <person name="Pearson M."/>
            <person name="Roberts A."/>
            <person name="Saif S."/>
            <person name="Shea T."/>
            <person name="Shenoy N."/>
            <person name="Sisk P."/>
            <person name="Stolte C."/>
            <person name="Sykes S."/>
            <person name="Walk T."/>
            <person name="White J."/>
            <person name="Yandava C."/>
            <person name="Klein B."/>
            <person name="McEwen J.G."/>
            <person name="Puccia R."/>
            <person name="Goldman G.H."/>
            <person name="Felipe M.S."/>
            <person name="Nino-Vega G."/>
            <person name="San-Blas G."/>
            <person name="Taylor J."/>
            <person name="Mendoza L."/>
            <person name="Galagan J."/>
            <person name="Nusbaum C."/>
            <person name="Birren B."/>
        </authorList>
    </citation>
    <scope>NUCLEOTIDE SEQUENCE</scope>
    <source>
        <strain evidence="1">G186AR</strain>
    </source>
</reference>
<gene>
    <name evidence="1" type="ORF">HCBG_00021</name>
</gene>
<dbReference type="EMBL" id="GG663363">
    <property type="protein sequence ID" value="EEH10566.1"/>
    <property type="molecule type" value="Genomic_DNA"/>
</dbReference>
<sequence length="129" mass="13962">MPCMHADDKRRILHPQAEFALGSEDATKMKLLWHPRFLTPNTIPRYNTGNTRQATNRSRMNECDATKLVVGAGAGAGAGAARSSPHAGDEIILSASDAKHDLAAEDRDIGATLSLCSVRQRRVSLLRAL</sequence>
<evidence type="ECO:0000313" key="2">
    <source>
        <dbReference type="Proteomes" id="UP000001631"/>
    </source>
</evidence>
<keyword evidence="2" id="KW-1185">Reference proteome</keyword>